<gene>
    <name evidence="3" type="ORF">A8U91_00846</name>
</gene>
<comment type="caution">
    <text evidence="3">The sequence shown here is derived from an EMBL/GenBank/DDBJ whole genome shotgun (WGS) entry which is preliminary data.</text>
</comment>
<dbReference type="EMBL" id="MAJD01000001">
    <property type="protein sequence ID" value="OBX36503.1"/>
    <property type="molecule type" value="Genomic_DNA"/>
</dbReference>
<dbReference type="GeneID" id="91009809"/>
<dbReference type="PATRIC" id="fig|2746.7.peg.870"/>
<dbReference type="RefSeq" id="WP_013332249.1">
    <property type="nucleotide sequence ID" value="NZ_CP087224.1"/>
</dbReference>
<dbReference type="PROSITE" id="PS51257">
    <property type="entry name" value="PROKAR_LIPOPROTEIN"/>
    <property type="match status" value="1"/>
</dbReference>
<feature type="signal peptide" evidence="2">
    <location>
        <begin position="1"/>
        <end position="21"/>
    </location>
</feature>
<feature type="chain" id="PRO_5043825715" evidence="2">
    <location>
        <begin position="22"/>
        <end position="69"/>
    </location>
</feature>
<evidence type="ECO:0000256" key="2">
    <source>
        <dbReference type="SAM" id="SignalP"/>
    </source>
</evidence>
<protein>
    <submittedName>
        <fullName evidence="3">Uncharacterized protein</fullName>
    </submittedName>
</protein>
<sequence length="69" mass="7740">MKLAKSSLLASLMLATVLVSGCTTYSWPDGSRETVWGVPAEDETKTEQERQQEGPRYRVPGEVPEDRRD</sequence>
<reference evidence="3 4" key="1">
    <citation type="submission" date="2016-06" db="EMBL/GenBank/DDBJ databases">
        <title>Genome sequence of halotolerant plant growth promoting strain of Halomonas elongata HEK1 isolated from salterns of Rann of Kutch, Gujarat, India.</title>
        <authorList>
            <person name="Gaba S."/>
            <person name="Singh R.N."/>
            <person name="Abrol S."/>
            <person name="Kaushik R."/>
            <person name="Saxena A.K."/>
        </authorList>
    </citation>
    <scope>NUCLEOTIDE SEQUENCE [LARGE SCALE GENOMIC DNA]</scope>
    <source>
        <strain evidence="3 4">HEK1</strain>
    </source>
</reference>
<evidence type="ECO:0000313" key="3">
    <source>
        <dbReference type="EMBL" id="OBX36503.1"/>
    </source>
</evidence>
<evidence type="ECO:0000256" key="1">
    <source>
        <dbReference type="SAM" id="MobiDB-lite"/>
    </source>
</evidence>
<name>A0A1B8P2T5_HALEL</name>
<keyword evidence="2" id="KW-0732">Signal</keyword>
<proteinExistence type="predicted"/>
<dbReference type="Proteomes" id="UP000092504">
    <property type="component" value="Unassembled WGS sequence"/>
</dbReference>
<feature type="region of interest" description="Disordered" evidence="1">
    <location>
        <begin position="30"/>
        <end position="69"/>
    </location>
</feature>
<dbReference type="AlphaFoldDB" id="A0A1B8P2T5"/>
<accession>A0A1B8P2T5</accession>
<feature type="compositionally biased region" description="Basic and acidic residues" evidence="1">
    <location>
        <begin position="42"/>
        <end position="56"/>
    </location>
</feature>
<organism evidence="3 4">
    <name type="scientific">Halomonas elongata</name>
    <dbReference type="NCBI Taxonomy" id="2746"/>
    <lineage>
        <taxon>Bacteria</taxon>
        <taxon>Pseudomonadati</taxon>
        <taxon>Pseudomonadota</taxon>
        <taxon>Gammaproteobacteria</taxon>
        <taxon>Oceanospirillales</taxon>
        <taxon>Halomonadaceae</taxon>
        <taxon>Halomonas</taxon>
    </lineage>
</organism>
<evidence type="ECO:0000313" key="4">
    <source>
        <dbReference type="Proteomes" id="UP000092504"/>
    </source>
</evidence>